<feature type="domain" description="MOSC" evidence="1">
    <location>
        <begin position="1"/>
        <end position="183"/>
    </location>
</feature>
<protein>
    <submittedName>
        <fullName evidence="2">Putative metal-sulfur cluster biosynthesis proteins YuaD</fullName>
    </submittedName>
</protein>
<dbReference type="EMBL" id="FXYE01000002">
    <property type="protein sequence ID" value="SMX44050.1"/>
    <property type="molecule type" value="Genomic_DNA"/>
</dbReference>
<dbReference type="GO" id="GO:0003824">
    <property type="term" value="F:catalytic activity"/>
    <property type="evidence" value="ECO:0007669"/>
    <property type="project" value="InterPro"/>
</dbReference>
<gene>
    <name evidence="2" type="primary">yuaD</name>
    <name evidence="2" type="ORF">COL8621_02451</name>
</gene>
<dbReference type="Proteomes" id="UP000202922">
    <property type="component" value="Unassembled WGS sequence"/>
</dbReference>
<dbReference type="PROSITE" id="PS51340">
    <property type="entry name" value="MOSC"/>
    <property type="match status" value="1"/>
</dbReference>
<dbReference type="GO" id="GO:0030170">
    <property type="term" value="F:pyridoxal phosphate binding"/>
    <property type="evidence" value="ECO:0007669"/>
    <property type="project" value="InterPro"/>
</dbReference>
<dbReference type="AlphaFoldDB" id="A0A238KMZ9"/>
<organism evidence="2 3">
    <name type="scientific">Actibacterium lipolyticum</name>
    <dbReference type="NCBI Taxonomy" id="1524263"/>
    <lineage>
        <taxon>Bacteria</taxon>
        <taxon>Pseudomonadati</taxon>
        <taxon>Pseudomonadota</taxon>
        <taxon>Alphaproteobacteria</taxon>
        <taxon>Rhodobacterales</taxon>
        <taxon>Roseobacteraceae</taxon>
        <taxon>Actibacterium</taxon>
    </lineage>
</organism>
<evidence type="ECO:0000259" key="1">
    <source>
        <dbReference type="PROSITE" id="PS51340"/>
    </source>
</evidence>
<keyword evidence="3" id="KW-1185">Reference proteome</keyword>
<dbReference type="PANTHER" id="PTHR36930:SF1">
    <property type="entry name" value="MOSC DOMAIN-CONTAINING PROTEIN"/>
    <property type="match status" value="1"/>
</dbReference>
<dbReference type="SUPFAM" id="SSF50800">
    <property type="entry name" value="PK beta-barrel domain-like"/>
    <property type="match status" value="1"/>
</dbReference>
<proteinExistence type="predicted"/>
<evidence type="ECO:0000313" key="2">
    <source>
        <dbReference type="EMBL" id="SMX44050.1"/>
    </source>
</evidence>
<dbReference type="GO" id="GO:0030151">
    <property type="term" value="F:molybdenum ion binding"/>
    <property type="evidence" value="ECO:0007669"/>
    <property type="project" value="InterPro"/>
</dbReference>
<reference evidence="3" key="1">
    <citation type="submission" date="2017-05" db="EMBL/GenBank/DDBJ databases">
        <authorList>
            <person name="Rodrigo-Torres L."/>
            <person name="Arahal R. D."/>
            <person name="Lucena T."/>
        </authorList>
    </citation>
    <scope>NUCLEOTIDE SEQUENCE [LARGE SCALE GENOMIC DNA]</scope>
    <source>
        <strain evidence="3">CECT 8621</strain>
    </source>
</reference>
<sequence length="199" mass="21504">MPALKPTEFSAKIVWLGCVSDRETSLMAEPLNEVTARFSGVDGEEHAGITRPSCSRVLSQYERNTEIRNVRQFSVLSAEDIAAIAAEMGIDALDPAWLGASIVVEGIPDFTHIPPSSRLQNQDGTTLTVDMENRPCQLPAKVIEGVLPGKGRAFKPAAVGRRGVTAWVEREGRLAIGDTLTLHVPDQPAWVHLGVARGK</sequence>
<dbReference type="InterPro" id="IPR005302">
    <property type="entry name" value="MoCF_Sase_C"/>
</dbReference>
<dbReference type="Pfam" id="PF03473">
    <property type="entry name" value="MOSC"/>
    <property type="match status" value="1"/>
</dbReference>
<dbReference type="PANTHER" id="PTHR36930">
    <property type="entry name" value="METAL-SULFUR CLUSTER BIOSYNTHESIS PROTEINS YUAD-RELATED"/>
    <property type="match status" value="1"/>
</dbReference>
<dbReference type="InterPro" id="IPR011037">
    <property type="entry name" value="Pyrv_Knase-like_insert_dom_sf"/>
</dbReference>
<dbReference type="InterPro" id="IPR052716">
    <property type="entry name" value="MOSC_domain"/>
</dbReference>
<dbReference type="RefSeq" id="WP_093967604.1">
    <property type="nucleotide sequence ID" value="NZ_FXYE01000002.1"/>
</dbReference>
<name>A0A238KMZ9_9RHOB</name>
<dbReference type="OrthoDB" id="9808413at2"/>
<dbReference type="Gene3D" id="2.40.33.20">
    <property type="entry name" value="PK beta-barrel domain-like"/>
    <property type="match status" value="1"/>
</dbReference>
<accession>A0A238KMZ9</accession>
<evidence type="ECO:0000313" key="3">
    <source>
        <dbReference type="Proteomes" id="UP000202922"/>
    </source>
</evidence>